<evidence type="ECO:0000256" key="2">
    <source>
        <dbReference type="ARBA" id="ARBA00022801"/>
    </source>
</evidence>
<dbReference type="PANTHER" id="PTHR43674:SF2">
    <property type="entry name" value="BETA-UREIDOPROPIONASE"/>
    <property type="match status" value="1"/>
</dbReference>
<dbReference type="InterPro" id="IPR036526">
    <property type="entry name" value="C-N_Hydrolase_sf"/>
</dbReference>
<dbReference type="InterPro" id="IPR003010">
    <property type="entry name" value="C-N_Hydrolase"/>
</dbReference>
<dbReference type="Gene3D" id="3.60.110.10">
    <property type="entry name" value="Carbon-nitrogen hydrolase"/>
    <property type="match status" value="1"/>
</dbReference>
<dbReference type="PROSITE" id="PS01227">
    <property type="entry name" value="UPF0012"/>
    <property type="match status" value="1"/>
</dbReference>
<dbReference type="EMBL" id="BJYZ01000003">
    <property type="protein sequence ID" value="GEO36753.1"/>
    <property type="molecule type" value="Genomic_DNA"/>
</dbReference>
<proteinExistence type="inferred from homology"/>
<keyword evidence="5" id="KW-1185">Reference proteome</keyword>
<gene>
    <name evidence="4" type="ORF">SAE02_09010</name>
</gene>
<dbReference type="CDD" id="cd07576">
    <property type="entry name" value="R-amidase_like"/>
    <property type="match status" value="1"/>
</dbReference>
<accession>A0A512DJU6</accession>
<dbReference type="InterPro" id="IPR044083">
    <property type="entry name" value="RamA-like"/>
</dbReference>
<comment type="similarity">
    <text evidence="1">Belongs to the carbon-nitrogen hydrolase superfamily. NIT1/NIT2 family.</text>
</comment>
<dbReference type="PROSITE" id="PS50263">
    <property type="entry name" value="CN_HYDROLASE"/>
    <property type="match status" value="1"/>
</dbReference>
<dbReference type="SUPFAM" id="SSF56317">
    <property type="entry name" value="Carbon-nitrogen hydrolase"/>
    <property type="match status" value="1"/>
</dbReference>
<dbReference type="InterPro" id="IPR001110">
    <property type="entry name" value="UPF0012_CS"/>
</dbReference>
<keyword evidence="2 4" id="KW-0378">Hydrolase</keyword>
<dbReference type="Pfam" id="PF00795">
    <property type="entry name" value="CN_hydrolase"/>
    <property type="match status" value="1"/>
</dbReference>
<evidence type="ECO:0000256" key="1">
    <source>
        <dbReference type="ARBA" id="ARBA00010613"/>
    </source>
</evidence>
<reference evidence="4 5" key="1">
    <citation type="submission" date="2019-07" db="EMBL/GenBank/DDBJ databases">
        <title>Whole genome shotgun sequence of Skermanella aerolata NBRC 106429.</title>
        <authorList>
            <person name="Hosoyama A."/>
            <person name="Uohara A."/>
            <person name="Ohji S."/>
            <person name="Ichikawa N."/>
        </authorList>
    </citation>
    <scope>NUCLEOTIDE SEQUENCE [LARGE SCALE GENOMIC DNA]</scope>
    <source>
        <strain evidence="4 5">NBRC 106429</strain>
    </source>
</reference>
<name>A0A512DJU6_9PROT</name>
<comment type="caution">
    <text evidence="4">The sequence shown here is derived from an EMBL/GenBank/DDBJ whole genome shotgun (WGS) entry which is preliminary data.</text>
</comment>
<feature type="domain" description="CN hydrolase" evidence="3">
    <location>
        <begin position="8"/>
        <end position="246"/>
    </location>
</feature>
<dbReference type="AlphaFoldDB" id="A0A512DJU6"/>
<organism evidence="4 5">
    <name type="scientific">Skermanella aerolata</name>
    <dbReference type="NCBI Taxonomy" id="393310"/>
    <lineage>
        <taxon>Bacteria</taxon>
        <taxon>Pseudomonadati</taxon>
        <taxon>Pseudomonadota</taxon>
        <taxon>Alphaproteobacteria</taxon>
        <taxon>Rhodospirillales</taxon>
        <taxon>Azospirillaceae</taxon>
        <taxon>Skermanella</taxon>
    </lineage>
</organism>
<dbReference type="InterPro" id="IPR050345">
    <property type="entry name" value="Aliph_Amidase/BUP"/>
</dbReference>
<evidence type="ECO:0000313" key="5">
    <source>
        <dbReference type="Proteomes" id="UP000321523"/>
    </source>
</evidence>
<protein>
    <submittedName>
        <fullName evidence="4">Hydrolase</fullName>
    </submittedName>
</protein>
<sequence length="273" mass="28418">MTPENKPFRLALLQMEAVGGDIEANLRAIQAAAVEAVGAGAACLLAPELALTGYGAGETIRATAEPADGKHVERLQTIVAETGIAIVAGFAEAADGVVYNSAVAVTPDGGRHVYRKMHLYGDYEKSLFHPGDTAPPVFRIGGLKAGMVICYDVEFPEMVRHLATSGADLVLVPTALPVCDHAAFIARSIVPVRAFENQVFVAYANHAGRDDAFTYAGLSGIAAPDGSDLARASETAAGVLIADIDPAAFAVIRASNPYLTDRRLGFSAAPGRT</sequence>
<dbReference type="RefSeq" id="WP_211099206.1">
    <property type="nucleotide sequence ID" value="NZ_BJYZ01000003.1"/>
</dbReference>
<dbReference type="Proteomes" id="UP000321523">
    <property type="component" value="Unassembled WGS sequence"/>
</dbReference>
<evidence type="ECO:0000313" key="4">
    <source>
        <dbReference type="EMBL" id="GEO36753.1"/>
    </source>
</evidence>
<evidence type="ECO:0000259" key="3">
    <source>
        <dbReference type="PROSITE" id="PS50263"/>
    </source>
</evidence>
<dbReference type="PANTHER" id="PTHR43674">
    <property type="entry name" value="NITRILASE C965.09-RELATED"/>
    <property type="match status" value="1"/>
</dbReference>
<dbReference type="GO" id="GO:0016811">
    <property type="term" value="F:hydrolase activity, acting on carbon-nitrogen (but not peptide) bonds, in linear amides"/>
    <property type="evidence" value="ECO:0007669"/>
    <property type="project" value="TreeGrafter"/>
</dbReference>